<dbReference type="InterPro" id="IPR004843">
    <property type="entry name" value="Calcineurin-like_PHP"/>
</dbReference>
<dbReference type="Gene3D" id="3.60.21.10">
    <property type="match status" value="1"/>
</dbReference>
<feature type="domain" description="Calcineurin-like phosphoesterase" evidence="1">
    <location>
        <begin position="64"/>
        <end position="325"/>
    </location>
</feature>
<dbReference type="PANTHER" id="PTHR47680:SF2">
    <property type="entry name" value="SHEWANELLA-LIKE PROTEIN PHOSPHATASE 2"/>
    <property type="match status" value="1"/>
</dbReference>
<organism evidence="2 3">
    <name type="scientific">Castilleja foliolosa</name>
    <dbReference type="NCBI Taxonomy" id="1961234"/>
    <lineage>
        <taxon>Eukaryota</taxon>
        <taxon>Viridiplantae</taxon>
        <taxon>Streptophyta</taxon>
        <taxon>Embryophyta</taxon>
        <taxon>Tracheophyta</taxon>
        <taxon>Spermatophyta</taxon>
        <taxon>Magnoliopsida</taxon>
        <taxon>eudicotyledons</taxon>
        <taxon>Gunneridae</taxon>
        <taxon>Pentapetalae</taxon>
        <taxon>asterids</taxon>
        <taxon>lamiids</taxon>
        <taxon>Lamiales</taxon>
        <taxon>Orobanchaceae</taxon>
        <taxon>Pedicularideae</taxon>
        <taxon>Castillejinae</taxon>
        <taxon>Castilleja</taxon>
    </lineage>
</organism>
<name>A0ABD3BMY0_9LAMI</name>
<dbReference type="Proteomes" id="UP001632038">
    <property type="component" value="Unassembled WGS sequence"/>
</dbReference>
<sequence length="409" mass="45141">MENSDPSGSIDSAMYCATVPSLVSSFVDAFVDFSVSGGLFLPPEPESIKKLNNPMQTVFPQPGRLIAIGDLHGDLPKAKESLRLAGLIGPDDRWSGGATTVVQVGDIFDRGGDEIKLLYFFEKLKREAAKDGGMVITMNGNHEIMNVDGDFRFVHPLGLIEFENWGMWQCIGNTMKRMCVGTDREMNIINDVFDGVQNEFPGFSNKPEYVNGARARLAALRPNGPIATRFLSKNQTVVVVGDSVFAHGGLLQTHVVYGLERVNEEVKDWILGLRDKVENKLVRGRRSIVWLRSFSNELAKDCDCSLLEHVLETIPGVKRLIMGHTIQKDGINAICSNQAVRIDVGMSKGCGNRFPEVLEINENSEIRVLTSNPLYSKWYGKGSDLRADKKDGLGLLIPEQGSRQVEVNA</sequence>
<dbReference type="EMBL" id="JAVIJP010000080">
    <property type="protein sequence ID" value="KAL3618629.1"/>
    <property type="molecule type" value="Genomic_DNA"/>
</dbReference>
<proteinExistence type="predicted"/>
<evidence type="ECO:0000313" key="3">
    <source>
        <dbReference type="Proteomes" id="UP001632038"/>
    </source>
</evidence>
<protein>
    <recommendedName>
        <fullName evidence="1">Calcineurin-like phosphoesterase domain-containing protein</fullName>
    </recommendedName>
</protein>
<reference evidence="3" key="1">
    <citation type="journal article" date="2024" name="IScience">
        <title>Strigolactones Initiate the Formation of Haustorium-like Structures in Castilleja.</title>
        <authorList>
            <person name="Buerger M."/>
            <person name="Peterson D."/>
            <person name="Chory J."/>
        </authorList>
    </citation>
    <scope>NUCLEOTIDE SEQUENCE [LARGE SCALE GENOMIC DNA]</scope>
</reference>
<dbReference type="InterPro" id="IPR041787">
    <property type="entry name" value="MPP_Shelphs"/>
</dbReference>
<dbReference type="PANTHER" id="PTHR47680">
    <property type="entry name" value="SHEWANELLA-LIKE PROTEIN PHOSPHATASE 2"/>
    <property type="match status" value="1"/>
</dbReference>
<keyword evidence="3" id="KW-1185">Reference proteome</keyword>
<evidence type="ECO:0000313" key="2">
    <source>
        <dbReference type="EMBL" id="KAL3618629.1"/>
    </source>
</evidence>
<comment type="caution">
    <text evidence="2">The sequence shown here is derived from an EMBL/GenBank/DDBJ whole genome shotgun (WGS) entry which is preliminary data.</text>
</comment>
<gene>
    <name evidence="2" type="ORF">CASFOL_037711</name>
</gene>
<dbReference type="InterPro" id="IPR029052">
    <property type="entry name" value="Metallo-depent_PP-like"/>
</dbReference>
<dbReference type="AlphaFoldDB" id="A0ABD3BMY0"/>
<accession>A0ABD3BMY0</accession>
<evidence type="ECO:0000259" key="1">
    <source>
        <dbReference type="Pfam" id="PF00149"/>
    </source>
</evidence>
<dbReference type="SUPFAM" id="SSF56300">
    <property type="entry name" value="Metallo-dependent phosphatases"/>
    <property type="match status" value="1"/>
</dbReference>
<dbReference type="CDD" id="cd07425">
    <property type="entry name" value="MPP_Shelphs"/>
    <property type="match status" value="1"/>
</dbReference>
<dbReference type="Pfam" id="PF00149">
    <property type="entry name" value="Metallophos"/>
    <property type="match status" value="1"/>
</dbReference>